<evidence type="ECO:0000256" key="2">
    <source>
        <dbReference type="ARBA" id="ARBA00022737"/>
    </source>
</evidence>
<evidence type="ECO:0000256" key="7">
    <source>
        <dbReference type="ARBA" id="ARBA00047804"/>
    </source>
</evidence>
<accession>F1LEE7</accession>
<dbReference type="PANTHER" id="PTHR13871:SF18">
    <property type="entry name" value="THIOREDOXIN DOMAIN-CONTAINING PROTEIN"/>
    <property type="match status" value="1"/>
</dbReference>
<dbReference type="EC" id="1.8.1.8" evidence="1"/>
<evidence type="ECO:0000256" key="5">
    <source>
        <dbReference type="ARBA" id="ARBA00025782"/>
    </source>
</evidence>
<organism evidence="9">
    <name type="scientific">Ascaris suum</name>
    <name type="common">Pig roundworm</name>
    <name type="synonym">Ascaris lumbricoides</name>
    <dbReference type="NCBI Taxonomy" id="6253"/>
    <lineage>
        <taxon>Eukaryota</taxon>
        <taxon>Metazoa</taxon>
        <taxon>Ecdysozoa</taxon>
        <taxon>Nematoda</taxon>
        <taxon>Chromadorea</taxon>
        <taxon>Rhabditida</taxon>
        <taxon>Spirurina</taxon>
        <taxon>Ascaridomorpha</taxon>
        <taxon>Ascaridoidea</taxon>
        <taxon>Ascarididae</taxon>
        <taxon>Ascaris</taxon>
    </lineage>
</organism>
<feature type="domain" description="Thioredoxin" evidence="8">
    <location>
        <begin position="34"/>
        <end position="181"/>
    </location>
</feature>
<dbReference type="GO" id="GO:0047134">
    <property type="term" value="F:protein-disulfide reductase [NAD(P)H] activity"/>
    <property type="evidence" value="ECO:0007669"/>
    <property type="project" value="UniProtKB-EC"/>
</dbReference>
<dbReference type="InterPro" id="IPR036249">
    <property type="entry name" value="Thioredoxin-like_sf"/>
</dbReference>
<proteinExistence type="evidence at transcript level"/>
<dbReference type="InterPro" id="IPR017937">
    <property type="entry name" value="Thioredoxin_CS"/>
</dbReference>
<dbReference type="InterPro" id="IPR013766">
    <property type="entry name" value="Thioredoxin_domain"/>
</dbReference>
<dbReference type="InterPro" id="IPR052259">
    <property type="entry name" value="Nucleoredoxin-like"/>
</dbReference>
<evidence type="ECO:0000256" key="4">
    <source>
        <dbReference type="ARBA" id="ARBA00023027"/>
    </source>
</evidence>
<dbReference type="Pfam" id="PF13905">
    <property type="entry name" value="Thioredoxin_8"/>
    <property type="match status" value="1"/>
</dbReference>
<comment type="catalytic activity">
    <reaction evidence="6">
        <text>[protein]-dithiol + NAD(+) = [protein]-disulfide + NADH + H(+)</text>
        <dbReference type="Rhea" id="RHEA:18749"/>
        <dbReference type="Rhea" id="RHEA-COMP:10593"/>
        <dbReference type="Rhea" id="RHEA-COMP:10594"/>
        <dbReference type="ChEBI" id="CHEBI:15378"/>
        <dbReference type="ChEBI" id="CHEBI:29950"/>
        <dbReference type="ChEBI" id="CHEBI:50058"/>
        <dbReference type="ChEBI" id="CHEBI:57540"/>
        <dbReference type="ChEBI" id="CHEBI:57945"/>
        <dbReference type="EC" id="1.8.1.8"/>
    </reaction>
</comment>
<protein>
    <recommendedName>
        <fullName evidence="1">protein-disulfide reductase</fullName>
        <ecNumber evidence="1">1.8.1.8</ecNumber>
    </recommendedName>
</protein>
<comment type="similarity">
    <text evidence="5">Belongs to the nucleoredoxin family.</text>
</comment>
<keyword evidence="3" id="KW-0560">Oxidoreductase</keyword>
<dbReference type="EMBL" id="JI180648">
    <property type="protein sequence ID" value="ADY48501.1"/>
    <property type="molecule type" value="mRNA"/>
</dbReference>
<sequence length="181" mass="21105">MRRGFNYPSLSESMALRLLARQRWLLIHSMRCYAAGADFLRDVPLKNRDGNVNVDDLKDKAIILYFSAGWCPHCRLFTPKLKKWYENAAKKEGIEIVWISRDREADHLLEYYEKALPNVPYVPFGDKHIKEFLEKYSVKTIPQARLVDSKGEIVEAEARNRIQEEGKTDAQKLARTFVDMV</sequence>
<name>F1LEE7_ASCSU</name>
<keyword evidence="2" id="KW-0677">Repeat</keyword>
<dbReference type="SUPFAM" id="SSF52833">
    <property type="entry name" value="Thioredoxin-like"/>
    <property type="match status" value="1"/>
</dbReference>
<dbReference type="InterPro" id="IPR012336">
    <property type="entry name" value="Thioredoxin-like_fold"/>
</dbReference>
<dbReference type="PROSITE" id="PS51352">
    <property type="entry name" value="THIOREDOXIN_2"/>
    <property type="match status" value="1"/>
</dbReference>
<dbReference type="AlphaFoldDB" id="F1LEE7"/>
<comment type="catalytic activity">
    <reaction evidence="7">
        <text>[protein]-dithiol + NADP(+) = [protein]-disulfide + NADPH + H(+)</text>
        <dbReference type="Rhea" id="RHEA:18753"/>
        <dbReference type="Rhea" id="RHEA-COMP:10593"/>
        <dbReference type="Rhea" id="RHEA-COMP:10594"/>
        <dbReference type="ChEBI" id="CHEBI:15378"/>
        <dbReference type="ChEBI" id="CHEBI:29950"/>
        <dbReference type="ChEBI" id="CHEBI:50058"/>
        <dbReference type="ChEBI" id="CHEBI:57783"/>
        <dbReference type="ChEBI" id="CHEBI:58349"/>
        <dbReference type="EC" id="1.8.1.8"/>
    </reaction>
</comment>
<reference evidence="9" key="1">
    <citation type="journal article" date="2011" name="Genome Res.">
        <title>Deep small RNA sequencing from the nematode Ascaris reveals conservation, functional diversification, and novel developmental profiles.</title>
        <authorList>
            <person name="Wang J."/>
            <person name="Czech B."/>
            <person name="Crunk A."/>
            <person name="Wallace A."/>
            <person name="Mitreva M."/>
            <person name="Hannon G.J."/>
            <person name="Davis R.E."/>
        </authorList>
    </citation>
    <scope>NUCLEOTIDE SEQUENCE</scope>
</reference>
<keyword evidence="4" id="KW-0520">NAD</keyword>
<dbReference type="PROSITE" id="PS00194">
    <property type="entry name" value="THIOREDOXIN_1"/>
    <property type="match status" value="1"/>
</dbReference>
<dbReference type="Gene3D" id="3.40.30.10">
    <property type="entry name" value="Glutaredoxin"/>
    <property type="match status" value="1"/>
</dbReference>
<evidence type="ECO:0000313" key="9">
    <source>
        <dbReference type="EMBL" id="ADY48501.1"/>
    </source>
</evidence>
<evidence type="ECO:0000256" key="3">
    <source>
        <dbReference type="ARBA" id="ARBA00023002"/>
    </source>
</evidence>
<dbReference type="PANTHER" id="PTHR13871">
    <property type="entry name" value="THIOREDOXIN"/>
    <property type="match status" value="1"/>
</dbReference>
<evidence type="ECO:0000256" key="1">
    <source>
        <dbReference type="ARBA" id="ARBA00012612"/>
    </source>
</evidence>
<evidence type="ECO:0000259" key="8">
    <source>
        <dbReference type="PROSITE" id="PS51352"/>
    </source>
</evidence>
<evidence type="ECO:0000256" key="6">
    <source>
        <dbReference type="ARBA" id="ARBA00047388"/>
    </source>
</evidence>